<dbReference type="InterPro" id="IPR014922">
    <property type="entry name" value="YdhG-like"/>
</dbReference>
<proteinExistence type="predicted"/>
<organism evidence="2 3">
    <name type="scientific">Candidatus Nephthysia bennettiae</name>
    <dbReference type="NCBI Taxonomy" id="3127016"/>
    <lineage>
        <taxon>Bacteria</taxon>
        <taxon>Bacillati</taxon>
        <taxon>Candidatus Dormiibacterota</taxon>
        <taxon>Candidatus Dormibacteria</taxon>
        <taxon>Candidatus Dormibacterales</taxon>
        <taxon>Candidatus Dormibacteraceae</taxon>
        <taxon>Candidatus Nephthysia</taxon>
    </lineage>
</organism>
<name>A0A934N8I6_9BACT</name>
<protein>
    <recommendedName>
        <fullName evidence="1">YdhG-like domain-containing protein</fullName>
    </recommendedName>
</protein>
<feature type="domain" description="YdhG-like" evidence="1">
    <location>
        <begin position="20"/>
        <end position="111"/>
    </location>
</feature>
<dbReference type="Pfam" id="PF08818">
    <property type="entry name" value="DUF1801"/>
    <property type="match status" value="1"/>
</dbReference>
<dbReference type="SUPFAM" id="SSF159888">
    <property type="entry name" value="YdhG-like"/>
    <property type="match status" value="1"/>
</dbReference>
<sequence>MLTAEVERWFAEKKPPAEPAMRLVLDVVLGADDRLTAYIKYGSLLMGFEGDLAAFVQYGKKRVNLMFNRGARIKGDFPHLEGAGPSARFMRFADVAEVDAHADELAAVASAWCRLVEVKPG</sequence>
<evidence type="ECO:0000313" key="2">
    <source>
        <dbReference type="EMBL" id="MBJ7598023.1"/>
    </source>
</evidence>
<accession>A0A934N8I6</accession>
<evidence type="ECO:0000313" key="3">
    <source>
        <dbReference type="Proteomes" id="UP000612893"/>
    </source>
</evidence>
<gene>
    <name evidence="2" type="ORF">JF922_08035</name>
</gene>
<dbReference type="EMBL" id="JAEKNR010000090">
    <property type="protein sequence ID" value="MBJ7598023.1"/>
    <property type="molecule type" value="Genomic_DNA"/>
</dbReference>
<keyword evidence="3" id="KW-1185">Reference proteome</keyword>
<comment type="caution">
    <text evidence="2">The sequence shown here is derived from an EMBL/GenBank/DDBJ whole genome shotgun (WGS) entry which is preliminary data.</text>
</comment>
<dbReference type="Proteomes" id="UP000612893">
    <property type="component" value="Unassembled WGS sequence"/>
</dbReference>
<reference evidence="2" key="1">
    <citation type="submission" date="2020-10" db="EMBL/GenBank/DDBJ databases">
        <title>Ca. Dormibacterota MAGs.</title>
        <authorList>
            <person name="Montgomery K."/>
        </authorList>
    </citation>
    <scope>NUCLEOTIDE SEQUENCE [LARGE SCALE GENOMIC DNA]</scope>
    <source>
        <strain evidence="2">SC8812_S17_10</strain>
    </source>
</reference>
<dbReference type="AlphaFoldDB" id="A0A934N8I6"/>
<evidence type="ECO:0000259" key="1">
    <source>
        <dbReference type="Pfam" id="PF08818"/>
    </source>
</evidence>
<dbReference type="RefSeq" id="WP_338200723.1">
    <property type="nucleotide sequence ID" value="NZ_JAEKNR010000090.1"/>
</dbReference>